<accession>A0A1B2J6I7</accession>
<proteinExistence type="predicted"/>
<feature type="compositionally biased region" description="Basic and acidic residues" evidence="1">
    <location>
        <begin position="435"/>
        <end position="445"/>
    </location>
</feature>
<evidence type="ECO:0000313" key="4">
    <source>
        <dbReference type="Proteomes" id="UP000094565"/>
    </source>
</evidence>
<protein>
    <submittedName>
        <fullName evidence="3">BA75_01469T0</fullName>
    </submittedName>
</protein>
<dbReference type="EMBL" id="CP014584">
    <property type="protein sequence ID" value="ANZ73596.1"/>
    <property type="molecule type" value="Genomic_DNA"/>
</dbReference>
<evidence type="ECO:0000259" key="2">
    <source>
        <dbReference type="Pfam" id="PF08550"/>
    </source>
</evidence>
<dbReference type="GO" id="GO:0005773">
    <property type="term" value="C:vacuole"/>
    <property type="evidence" value="ECO:0007669"/>
    <property type="project" value="GOC"/>
</dbReference>
<dbReference type="GO" id="GO:0042149">
    <property type="term" value="P:cellular response to glucose starvation"/>
    <property type="evidence" value="ECO:0007669"/>
    <property type="project" value="TreeGrafter"/>
</dbReference>
<dbReference type="AlphaFoldDB" id="A0A1B2J6I7"/>
<dbReference type="Pfam" id="PF08550">
    <property type="entry name" value="GATA_AreA"/>
    <property type="match status" value="1"/>
</dbReference>
<feature type="compositionally biased region" description="Acidic residues" evidence="1">
    <location>
        <begin position="629"/>
        <end position="638"/>
    </location>
</feature>
<dbReference type="OrthoDB" id="5563539at2759"/>
<feature type="compositionally biased region" description="Polar residues" evidence="1">
    <location>
        <begin position="477"/>
        <end position="502"/>
    </location>
</feature>
<evidence type="ECO:0000256" key="1">
    <source>
        <dbReference type="SAM" id="MobiDB-lite"/>
    </source>
</evidence>
<feature type="region of interest" description="Disordered" evidence="1">
    <location>
        <begin position="625"/>
        <end position="664"/>
    </location>
</feature>
<feature type="compositionally biased region" description="Acidic residues" evidence="1">
    <location>
        <begin position="446"/>
        <end position="469"/>
    </location>
</feature>
<feature type="region of interest" description="Disordered" evidence="1">
    <location>
        <begin position="1"/>
        <end position="30"/>
    </location>
</feature>
<feature type="compositionally biased region" description="Basic and acidic residues" evidence="1">
    <location>
        <begin position="21"/>
        <end position="30"/>
    </location>
</feature>
<name>A0A1B2J6I7_PICPA</name>
<dbReference type="PANTHER" id="PTHR28051">
    <property type="entry name" value="PROTEIN MTL1-RELATED"/>
    <property type="match status" value="1"/>
</dbReference>
<feature type="region of interest" description="Disordered" evidence="1">
    <location>
        <begin position="344"/>
        <end position="386"/>
    </location>
</feature>
<dbReference type="Proteomes" id="UP000094565">
    <property type="component" value="Chromosome 1"/>
</dbReference>
<feature type="region of interest" description="Disordered" evidence="1">
    <location>
        <begin position="435"/>
        <end position="514"/>
    </location>
</feature>
<feature type="compositionally biased region" description="Polar residues" evidence="1">
    <location>
        <begin position="1"/>
        <end position="20"/>
    </location>
</feature>
<keyword evidence="4" id="KW-1185">Reference proteome</keyword>
<gene>
    <name evidence="3" type="primary">REG1</name>
    <name evidence="3" type="ORF">ATY40_BA7501469</name>
</gene>
<feature type="compositionally biased region" description="Polar residues" evidence="1">
    <location>
        <begin position="68"/>
        <end position="83"/>
    </location>
</feature>
<dbReference type="GO" id="GO:0007039">
    <property type="term" value="P:protein catabolic process in the vacuole"/>
    <property type="evidence" value="ECO:0007669"/>
    <property type="project" value="TreeGrafter"/>
</dbReference>
<feature type="region of interest" description="Disordered" evidence="1">
    <location>
        <begin position="59"/>
        <end position="134"/>
    </location>
</feature>
<feature type="compositionally biased region" description="Polar residues" evidence="1">
    <location>
        <begin position="91"/>
        <end position="104"/>
    </location>
</feature>
<evidence type="ECO:0000313" key="3">
    <source>
        <dbReference type="EMBL" id="ANZ73596.1"/>
    </source>
</evidence>
<sequence>MASQTNLSEVFQGGATTSQHVDAKDEDHFEQTSFKLKRTRSLGLLDDFIQPTQKLVTQSDFVSDDTVSKINTGTKCDSTTGSKTYMDLDSNLGSTDIIESNSNDSAHKQTPDGSAENEEQNQTEPDNQSEKKDASNAAYAAFDNLVLTHDDNDLEYEPSKHVDYLSHNWKEADIFKSWRYVVLKRKDVANSSRLENASWRTWAQAKYGLKTISPESVNWYKDSDVTWLYGPLYKEPHKQDLLREDSSSNLSMMKNKRSSSGTNLRSLPKTNSFHDSIDLDKINNNKGKRSSAHDDNTNDKKHNDTTPIDDDQPKSILKKKTIGEIMLEQATFYANKNRFRGSPVLDAHQQPESPISLSNNTSRDHIGDSFSVDSPTPSIEEKKDRHIHFNDRVEQCMAVDLSFDDEDDEEYYQEPSLVNKFLDTDSNQKEPQHLEYAEDSTHNESYDENNDDYDDDDEEDDDDDDEEEGGFFLRARSPSNSSLHHQGLAQLSMSNSGETQGKINSDNSSSCSTTTRRSIIEILPATTLKYGSDDDEEYALSHNVNTSRGYDYHYDYNTVYEAQTVNDDNLEVYDVPSNIDLASSIPVPKELATNIPETAIGLPKTVGNSRPVPPETTTVKANRFMLADSDSDSDDSNDDDRPMLNSRSSGSYASLSDIVSKMGM</sequence>
<dbReference type="PANTHER" id="PTHR28051:SF1">
    <property type="entry name" value="PROTEIN MTL1-RELATED"/>
    <property type="match status" value="1"/>
</dbReference>
<feature type="domain" description="Nitrogen regulatory protein areA GATA-like" evidence="2">
    <location>
        <begin position="177"/>
        <end position="204"/>
    </location>
</feature>
<feature type="compositionally biased region" description="Basic and acidic residues" evidence="1">
    <location>
        <begin position="291"/>
        <end position="304"/>
    </location>
</feature>
<feature type="region of interest" description="Disordered" evidence="1">
    <location>
        <begin position="244"/>
        <end position="315"/>
    </location>
</feature>
<feature type="compositionally biased region" description="Polar residues" evidence="1">
    <location>
        <begin position="645"/>
        <end position="654"/>
    </location>
</feature>
<feature type="compositionally biased region" description="Polar residues" evidence="1">
    <location>
        <begin position="350"/>
        <end position="361"/>
    </location>
</feature>
<feature type="compositionally biased region" description="Low complexity" evidence="1">
    <location>
        <begin position="503"/>
        <end position="514"/>
    </location>
</feature>
<feature type="compositionally biased region" description="Polar residues" evidence="1">
    <location>
        <begin position="247"/>
        <end position="274"/>
    </location>
</feature>
<reference evidence="3 4" key="1">
    <citation type="submission" date="2016-02" db="EMBL/GenBank/DDBJ databases">
        <title>Comparative genomic and transcriptomic foundation for Pichia pastoris.</title>
        <authorList>
            <person name="Love K.R."/>
            <person name="Shah K.A."/>
            <person name="Whittaker C.A."/>
            <person name="Wu J."/>
            <person name="Bartlett M.C."/>
            <person name="Ma D."/>
            <person name="Leeson R.L."/>
            <person name="Priest M."/>
            <person name="Young S.K."/>
            <person name="Love J.C."/>
        </authorList>
    </citation>
    <scope>NUCLEOTIDE SEQUENCE [LARGE SCALE GENOMIC DNA]</scope>
    <source>
        <strain evidence="3 4">ATCC 28485</strain>
    </source>
</reference>
<dbReference type="InterPro" id="IPR013860">
    <property type="entry name" value="AreA_GATA"/>
</dbReference>
<organism evidence="3 4">
    <name type="scientific">Komagataella pastoris</name>
    <name type="common">Yeast</name>
    <name type="synonym">Pichia pastoris</name>
    <dbReference type="NCBI Taxonomy" id="4922"/>
    <lineage>
        <taxon>Eukaryota</taxon>
        <taxon>Fungi</taxon>
        <taxon>Dikarya</taxon>
        <taxon>Ascomycota</taxon>
        <taxon>Saccharomycotina</taxon>
        <taxon>Pichiomycetes</taxon>
        <taxon>Pichiales</taxon>
        <taxon>Pichiaceae</taxon>
        <taxon>Komagataella</taxon>
    </lineage>
</organism>
<dbReference type="InterPro" id="IPR052292">
    <property type="entry name" value="Glucose_repression_reg"/>
</dbReference>